<reference evidence="16 17" key="1">
    <citation type="journal article" date="2020" name="IScience">
        <title>Genome Sequencing of the Endangered Kingdonia uniflora (Circaeasteraceae, Ranunculales) Reveals Potential Mechanisms of Evolutionary Specialization.</title>
        <authorList>
            <person name="Sun Y."/>
            <person name="Deng T."/>
            <person name="Zhang A."/>
            <person name="Moore M.J."/>
            <person name="Landis J.B."/>
            <person name="Lin N."/>
            <person name="Zhang H."/>
            <person name="Zhang X."/>
            <person name="Huang J."/>
            <person name="Zhang X."/>
            <person name="Sun H."/>
            <person name="Wang H."/>
        </authorList>
    </citation>
    <scope>NUCLEOTIDE SEQUENCE [LARGE SCALE GENOMIC DNA]</scope>
    <source>
        <strain evidence="16">TB1705</strain>
        <tissue evidence="16">Leaf</tissue>
    </source>
</reference>
<comment type="caution">
    <text evidence="16">The sequence shown here is derived from an EMBL/GenBank/DDBJ whole genome shotgun (WGS) entry which is preliminary data.</text>
</comment>
<accession>A0A7J7LIX0</accession>
<dbReference type="AlphaFoldDB" id="A0A7J7LIX0"/>
<keyword evidence="17" id="KW-1185">Reference proteome</keyword>
<dbReference type="Proteomes" id="UP000541444">
    <property type="component" value="Unassembled WGS sequence"/>
</dbReference>
<evidence type="ECO:0000256" key="15">
    <source>
        <dbReference type="ARBA" id="ARBA00032739"/>
    </source>
</evidence>
<evidence type="ECO:0000256" key="3">
    <source>
        <dbReference type="ARBA" id="ARBA00004637"/>
    </source>
</evidence>
<keyword evidence="12" id="KW-0472">Membrane</keyword>
<keyword evidence="11" id="KW-0496">Mitochondrion</keyword>
<dbReference type="InterPro" id="IPR019342">
    <property type="entry name" value="NADH_UbQ_OxRdtase_FeS-su5"/>
</dbReference>
<evidence type="ECO:0000256" key="10">
    <source>
        <dbReference type="ARBA" id="ARBA00022982"/>
    </source>
</evidence>
<dbReference type="EMBL" id="JACGCM010002254">
    <property type="protein sequence ID" value="KAF6142470.1"/>
    <property type="molecule type" value="Genomic_DNA"/>
</dbReference>
<keyword evidence="13" id="KW-1015">Disulfide bond</keyword>
<evidence type="ECO:0000256" key="12">
    <source>
        <dbReference type="ARBA" id="ARBA00023136"/>
    </source>
</evidence>
<protein>
    <recommendedName>
        <fullName evidence="6">NADH dehydrogenase [ubiquinone] iron-sulfur protein 5</fullName>
    </recommendedName>
    <alternativeName>
        <fullName evidence="14">Complex I-15 kDa</fullName>
    </alternativeName>
    <alternativeName>
        <fullName evidence="15">NADH-ubiquinone oxidoreductase 15 kDa subunit</fullName>
    </alternativeName>
</protein>
<evidence type="ECO:0000256" key="1">
    <source>
        <dbReference type="ARBA" id="ARBA00003195"/>
    </source>
</evidence>
<dbReference type="PANTHER" id="PTHR15224">
    <property type="entry name" value="NADH DEHYDROGENASE [UBIQUINONE] IRON-SULFUR PROTEIN 5"/>
    <property type="match status" value="1"/>
</dbReference>
<dbReference type="OrthoDB" id="9992197at2759"/>
<evidence type="ECO:0000256" key="8">
    <source>
        <dbReference type="ARBA" id="ARBA00022660"/>
    </source>
</evidence>
<dbReference type="GO" id="GO:0005758">
    <property type="term" value="C:mitochondrial intermembrane space"/>
    <property type="evidence" value="ECO:0007669"/>
    <property type="project" value="UniProtKB-SubCell"/>
</dbReference>
<dbReference type="GO" id="GO:0005743">
    <property type="term" value="C:mitochondrial inner membrane"/>
    <property type="evidence" value="ECO:0007669"/>
    <property type="project" value="UniProtKB-SubCell"/>
</dbReference>
<dbReference type="PANTHER" id="PTHR15224:SF1">
    <property type="entry name" value="NADH DEHYDROGENASE [UBIQUINONE] IRON-SULFUR PROTEIN 5"/>
    <property type="match status" value="1"/>
</dbReference>
<evidence type="ECO:0000256" key="7">
    <source>
        <dbReference type="ARBA" id="ARBA00022448"/>
    </source>
</evidence>
<evidence type="ECO:0000256" key="2">
    <source>
        <dbReference type="ARBA" id="ARBA00004569"/>
    </source>
</evidence>
<keyword evidence="7" id="KW-0813">Transport</keyword>
<comment type="subunit">
    <text evidence="5">Mammalian complex I is composed of 45 different subunits. This is a component of the iron-sulfur (IP) fragment of the enzyme.</text>
</comment>
<evidence type="ECO:0000256" key="13">
    <source>
        <dbReference type="ARBA" id="ARBA00023157"/>
    </source>
</evidence>
<evidence type="ECO:0000256" key="4">
    <source>
        <dbReference type="ARBA" id="ARBA00007372"/>
    </source>
</evidence>
<gene>
    <name evidence="16" type="ORF">GIB67_039434</name>
</gene>
<organism evidence="16 17">
    <name type="scientific">Kingdonia uniflora</name>
    <dbReference type="NCBI Taxonomy" id="39325"/>
    <lineage>
        <taxon>Eukaryota</taxon>
        <taxon>Viridiplantae</taxon>
        <taxon>Streptophyta</taxon>
        <taxon>Embryophyta</taxon>
        <taxon>Tracheophyta</taxon>
        <taxon>Spermatophyta</taxon>
        <taxon>Magnoliopsida</taxon>
        <taxon>Ranunculales</taxon>
        <taxon>Circaeasteraceae</taxon>
        <taxon>Kingdonia</taxon>
    </lineage>
</organism>
<evidence type="ECO:0000313" key="16">
    <source>
        <dbReference type="EMBL" id="KAF6142470.1"/>
    </source>
</evidence>
<sequence>ESNQQWLQVGALLGTNEDATIWVDFRECMSHCKLSQDCLLLREDYMECLHHNKEVFLLIPDP</sequence>
<dbReference type="GO" id="GO:0032981">
    <property type="term" value="P:mitochondrial respiratory chain complex I assembly"/>
    <property type="evidence" value="ECO:0007669"/>
    <property type="project" value="TreeGrafter"/>
</dbReference>
<evidence type="ECO:0000256" key="5">
    <source>
        <dbReference type="ARBA" id="ARBA00011261"/>
    </source>
</evidence>
<name>A0A7J7LIX0_9MAGN</name>
<feature type="non-terminal residue" evidence="16">
    <location>
        <position position="62"/>
    </location>
</feature>
<proteinExistence type="inferred from homology"/>
<keyword evidence="9" id="KW-0999">Mitochondrion inner membrane</keyword>
<keyword evidence="8" id="KW-0679">Respiratory chain</keyword>
<keyword evidence="10" id="KW-0249">Electron transport</keyword>
<evidence type="ECO:0000313" key="17">
    <source>
        <dbReference type="Proteomes" id="UP000541444"/>
    </source>
</evidence>
<comment type="subcellular location">
    <subcellularLocation>
        <location evidence="3">Mitochondrion inner membrane</location>
        <topology evidence="3">Peripheral membrane protein</topology>
    </subcellularLocation>
    <subcellularLocation>
        <location evidence="2">Mitochondrion intermembrane space</location>
    </subcellularLocation>
</comment>
<evidence type="ECO:0000256" key="14">
    <source>
        <dbReference type="ARBA" id="ARBA00031222"/>
    </source>
</evidence>
<evidence type="ECO:0000256" key="6">
    <source>
        <dbReference type="ARBA" id="ARBA00013482"/>
    </source>
</evidence>
<evidence type="ECO:0000256" key="9">
    <source>
        <dbReference type="ARBA" id="ARBA00022792"/>
    </source>
</evidence>
<comment type="function">
    <text evidence="1">Accessory subunit of the mitochondrial membrane respiratory chain NADH dehydrogenase (Complex I), that is believed not to be involved in catalysis. Complex I functions in the transfer of electrons from NADH to the respiratory chain. The immediate electron acceptor for the enzyme is believed to be ubiquinone.</text>
</comment>
<evidence type="ECO:0000256" key="11">
    <source>
        <dbReference type="ARBA" id="ARBA00023128"/>
    </source>
</evidence>
<comment type="similarity">
    <text evidence="4">Belongs to the complex I NDUFS5 subunit family.</text>
</comment>